<feature type="transmembrane region" description="Helical" evidence="8">
    <location>
        <begin position="684"/>
        <end position="704"/>
    </location>
</feature>
<keyword evidence="11" id="KW-1185">Reference proteome</keyword>
<dbReference type="GO" id="GO:0018996">
    <property type="term" value="P:molting cycle, collagen and cuticulin-based cuticle"/>
    <property type="evidence" value="ECO:0007669"/>
    <property type="project" value="TreeGrafter"/>
</dbReference>
<feature type="transmembrane region" description="Helical" evidence="8">
    <location>
        <begin position="642"/>
        <end position="663"/>
    </location>
</feature>
<evidence type="ECO:0000313" key="11">
    <source>
        <dbReference type="Proteomes" id="UP000053766"/>
    </source>
</evidence>
<feature type="transmembrane region" description="Helical" evidence="8">
    <location>
        <begin position="207"/>
        <end position="225"/>
    </location>
</feature>
<dbReference type="Gene3D" id="1.20.1640.10">
    <property type="entry name" value="Multidrug efflux transporter AcrB transmembrane domain"/>
    <property type="match status" value="2"/>
</dbReference>
<dbReference type="EMBL" id="KN716150">
    <property type="protein sequence ID" value="KJH53586.1"/>
    <property type="molecule type" value="Genomic_DNA"/>
</dbReference>
<evidence type="ECO:0000256" key="5">
    <source>
        <dbReference type="ARBA" id="ARBA00022989"/>
    </source>
</evidence>
<evidence type="ECO:0000313" key="10">
    <source>
        <dbReference type="EMBL" id="KJH53586.1"/>
    </source>
</evidence>
<keyword evidence="3" id="KW-1003">Cell membrane</keyword>
<dbReference type="PANTHER" id="PTHR10796:SF104">
    <property type="entry name" value="SSD DOMAIN-CONTAINING PROTEIN"/>
    <property type="match status" value="1"/>
</dbReference>
<evidence type="ECO:0000256" key="3">
    <source>
        <dbReference type="ARBA" id="ARBA00022475"/>
    </source>
</evidence>
<keyword evidence="4 8" id="KW-0812">Transmembrane</keyword>
<feature type="transmembrane region" description="Helical" evidence="8">
    <location>
        <begin position="379"/>
        <end position="399"/>
    </location>
</feature>
<dbReference type="InterPro" id="IPR003392">
    <property type="entry name" value="PTHD_SSD"/>
</dbReference>
<dbReference type="PANTHER" id="PTHR10796">
    <property type="entry name" value="PATCHED-RELATED"/>
    <property type="match status" value="1"/>
</dbReference>
<dbReference type="GO" id="GO:0005886">
    <property type="term" value="C:plasma membrane"/>
    <property type="evidence" value="ECO:0007669"/>
    <property type="project" value="UniProtKB-SubCell"/>
</dbReference>
<sequence>MGINSASYEKYMKYNNPRETFTDSESASHKERLVLEEFLQQNGTLNMIEVIIQSRDNGSLLRDEYRLQMRNLLNEIANDIIVKITYPTMNVLGKKIFIASSIYGISFYRNTTIIEGFRSVVLRYYMVYSETKPLLEWENKLVNLLYDSGKYNLLDCGAASDNLVSQEVKSMGTKSAPLLGVALIVLIIFLVVCSFRFNRRESKPLESLAGGFTPLLAGVTTVGLVSATGLAFQSIVVSTLFLVLAIGIDDVFIMLSAWHRTEKNMDIPKRVAEMVQASGCSITVTSITNLISFGNGVLSTTPVLQTFAIYSAVASIVCYFYQIIFFPAILALTAHNEYKKVDDDDCITCFPEELTIIKHAGVFHDRFWKSLARTVVKPWMFLITIMVLTVYWSITYYGISIVDTDLSVQKFARSDARIAQFKIRYDATIKDMQTVAIVVTSPGDLRDPQQLNSLMNMIKDYETATYSYGSESTSCFLESYLEFLTFHEGDDEDQAVAFTYVHIPAFLESDNYWAASMRIDKIACKLNQPSCLQSFLFTTGFTTVVRYNEMFPIIQEWRAISQKYPRLGVYAYTERSAYADQTDVLVYVIWQTLYSEVLCMGISFVIFIPDVVSIIAAMFSLLSVNLGVFGFLSLSGVGIDPISMAALLMSIGFSVDISAHISYHYYRVESPDPLEKIEDAFLNIGWATMQGSLSALFAMIPIAFKPCYLFLVFLKTVTLVSIFGLLHGLIVLPVFLSTFTAIRNKLFKCTVKSTDCNKSNKSGSIYPIQPHRISIKSLGTYKGHD</sequence>
<feature type="transmembrane region" description="Helical" evidence="8">
    <location>
        <begin position="231"/>
        <end position="253"/>
    </location>
</feature>
<feature type="transmembrane region" description="Helical" evidence="8">
    <location>
        <begin position="710"/>
        <end position="736"/>
    </location>
</feature>
<dbReference type="InterPro" id="IPR051697">
    <property type="entry name" value="Patched_domain-protein"/>
</dbReference>
<dbReference type="AlphaFoldDB" id="A0A0D8YFZ5"/>
<organism evidence="10 11">
    <name type="scientific">Dictyocaulus viviparus</name>
    <name type="common">Bovine lungworm</name>
    <dbReference type="NCBI Taxonomy" id="29172"/>
    <lineage>
        <taxon>Eukaryota</taxon>
        <taxon>Metazoa</taxon>
        <taxon>Ecdysozoa</taxon>
        <taxon>Nematoda</taxon>
        <taxon>Chromadorea</taxon>
        <taxon>Rhabditida</taxon>
        <taxon>Rhabditina</taxon>
        <taxon>Rhabditomorpha</taxon>
        <taxon>Strongyloidea</taxon>
        <taxon>Metastrongylidae</taxon>
        <taxon>Dictyocaulus</taxon>
    </lineage>
</organism>
<dbReference type="GO" id="GO:0006897">
    <property type="term" value="P:endocytosis"/>
    <property type="evidence" value="ECO:0007669"/>
    <property type="project" value="TreeGrafter"/>
</dbReference>
<keyword evidence="6 8" id="KW-0472">Membrane</keyword>
<reference evidence="10 11" key="1">
    <citation type="submission" date="2013-11" db="EMBL/GenBank/DDBJ databases">
        <title>Draft genome of the bovine lungworm Dictyocaulus viviparus.</title>
        <authorList>
            <person name="Mitreva M."/>
        </authorList>
    </citation>
    <scope>NUCLEOTIDE SEQUENCE [LARGE SCALE GENOMIC DNA]</scope>
    <source>
        <strain evidence="10 11">HannoverDv2000</strain>
    </source>
</reference>
<dbReference type="PROSITE" id="PS50156">
    <property type="entry name" value="SSD"/>
    <property type="match status" value="1"/>
</dbReference>
<feature type="transmembrane region" description="Helical" evidence="8">
    <location>
        <begin position="584"/>
        <end position="607"/>
    </location>
</feature>
<evidence type="ECO:0000256" key="4">
    <source>
        <dbReference type="ARBA" id="ARBA00022692"/>
    </source>
</evidence>
<keyword evidence="5 8" id="KW-1133">Transmembrane helix</keyword>
<protein>
    <submittedName>
        <fullName evidence="10">Patched family protein</fullName>
    </submittedName>
</protein>
<dbReference type="SUPFAM" id="SSF82866">
    <property type="entry name" value="Multidrug efflux transporter AcrB transmembrane domain"/>
    <property type="match status" value="2"/>
</dbReference>
<feature type="transmembrane region" description="Helical" evidence="8">
    <location>
        <begin position="176"/>
        <end position="195"/>
    </location>
</feature>
<feature type="domain" description="SSD" evidence="9">
    <location>
        <begin position="175"/>
        <end position="332"/>
    </location>
</feature>
<evidence type="ECO:0000256" key="2">
    <source>
        <dbReference type="ARBA" id="ARBA00005585"/>
    </source>
</evidence>
<name>A0A0D8YFZ5_DICVI</name>
<evidence type="ECO:0000256" key="7">
    <source>
        <dbReference type="ARBA" id="ARBA00023180"/>
    </source>
</evidence>
<accession>A0A0D8YFZ5</accession>
<comment type="similarity">
    <text evidence="2">Belongs to the patched family.</text>
</comment>
<evidence type="ECO:0000259" key="9">
    <source>
        <dbReference type="PROSITE" id="PS50156"/>
    </source>
</evidence>
<dbReference type="Pfam" id="PF02460">
    <property type="entry name" value="Patched"/>
    <property type="match status" value="1"/>
</dbReference>
<dbReference type="GO" id="GO:0030659">
    <property type="term" value="C:cytoplasmic vesicle membrane"/>
    <property type="evidence" value="ECO:0007669"/>
    <property type="project" value="TreeGrafter"/>
</dbReference>
<evidence type="ECO:0000256" key="1">
    <source>
        <dbReference type="ARBA" id="ARBA00004651"/>
    </source>
</evidence>
<dbReference type="FunFam" id="1.20.1640.10:FF:000013">
    <property type="entry name" value="PaTched Related family"/>
    <property type="match status" value="1"/>
</dbReference>
<evidence type="ECO:0000256" key="6">
    <source>
        <dbReference type="ARBA" id="ARBA00023136"/>
    </source>
</evidence>
<dbReference type="OrthoDB" id="6510177at2759"/>
<evidence type="ECO:0000256" key="8">
    <source>
        <dbReference type="SAM" id="Phobius"/>
    </source>
</evidence>
<feature type="transmembrane region" description="Helical" evidence="8">
    <location>
        <begin position="307"/>
        <end position="332"/>
    </location>
</feature>
<gene>
    <name evidence="10" type="ORF">DICVIV_00014</name>
</gene>
<dbReference type="InterPro" id="IPR000731">
    <property type="entry name" value="SSD"/>
</dbReference>
<keyword evidence="7" id="KW-0325">Glycoprotein</keyword>
<proteinExistence type="inferred from homology"/>
<dbReference type="Proteomes" id="UP000053766">
    <property type="component" value="Unassembled WGS sequence"/>
</dbReference>
<comment type="subcellular location">
    <subcellularLocation>
        <location evidence="1">Cell membrane</location>
        <topology evidence="1">Multi-pass membrane protein</topology>
    </subcellularLocation>
</comment>
<feature type="transmembrane region" description="Helical" evidence="8">
    <location>
        <begin position="614"/>
        <end position="636"/>
    </location>
</feature>
<reference evidence="11" key="2">
    <citation type="journal article" date="2016" name="Sci. Rep.">
        <title>Dictyocaulus viviparus genome, variome and transcriptome elucidate lungworm biology and support future intervention.</title>
        <authorList>
            <person name="McNulty S.N."/>
            <person name="Strube C."/>
            <person name="Rosa B.A."/>
            <person name="Martin J.C."/>
            <person name="Tyagi R."/>
            <person name="Choi Y.J."/>
            <person name="Wang Q."/>
            <person name="Hallsworth Pepin K."/>
            <person name="Zhang X."/>
            <person name="Ozersky P."/>
            <person name="Wilson R.K."/>
            <person name="Sternberg P.W."/>
            <person name="Gasser R.B."/>
            <person name="Mitreva M."/>
        </authorList>
    </citation>
    <scope>NUCLEOTIDE SEQUENCE [LARGE SCALE GENOMIC DNA]</scope>
    <source>
        <strain evidence="11">HannoverDv2000</strain>
    </source>
</reference>